<dbReference type="OrthoDB" id="9805159at2"/>
<dbReference type="EMBL" id="MKIR01000024">
    <property type="protein sequence ID" value="OFI48660.1"/>
    <property type="molecule type" value="Genomic_DNA"/>
</dbReference>
<evidence type="ECO:0000313" key="4">
    <source>
        <dbReference type="EMBL" id="OFI48660.1"/>
    </source>
</evidence>
<keyword evidence="2" id="KW-0326">Glycosidase</keyword>
<proteinExistence type="predicted"/>
<dbReference type="Pfam" id="PF00128">
    <property type="entry name" value="Alpha-amylase"/>
    <property type="match status" value="1"/>
</dbReference>
<gene>
    <name evidence="4" type="ORF">BG261_07130</name>
</gene>
<dbReference type="GO" id="GO:0016798">
    <property type="term" value="F:hydrolase activity, acting on glycosyl bonds"/>
    <property type="evidence" value="ECO:0007669"/>
    <property type="project" value="UniProtKB-KW"/>
</dbReference>
<evidence type="ECO:0000313" key="5">
    <source>
        <dbReference type="Proteomes" id="UP000178622"/>
    </source>
</evidence>
<dbReference type="PANTHER" id="PTHR10357:SF210">
    <property type="entry name" value="MALTODEXTRIN GLUCOSIDASE"/>
    <property type="match status" value="1"/>
</dbReference>
<dbReference type="InterPro" id="IPR006047">
    <property type="entry name" value="GH13_cat_dom"/>
</dbReference>
<dbReference type="InterPro" id="IPR017853">
    <property type="entry name" value="GH"/>
</dbReference>
<dbReference type="CDD" id="cd11338">
    <property type="entry name" value="AmyAc_CMD"/>
    <property type="match status" value="1"/>
</dbReference>
<evidence type="ECO:0000256" key="2">
    <source>
        <dbReference type="ARBA" id="ARBA00023295"/>
    </source>
</evidence>
<comment type="caution">
    <text evidence="4">The sequence shown here is derived from an EMBL/GenBank/DDBJ whole genome shotgun (WGS) entry which is preliminary data.</text>
</comment>
<dbReference type="AlphaFoldDB" id="A0A1E8GK79"/>
<organism evidence="4 5">
    <name type="scientific">Floricoccus tropicus</name>
    <dbReference type="NCBI Taxonomy" id="1859473"/>
    <lineage>
        <taxon>Bacteria</taxon>
        <taxon>Bacillati</taxon>
        <taxon>Bacillota</taxon>
        <taxon>Bacilli</taxon>
        <taxon>Lactobacillales</taxon>
        <taxon>Streptococcaceae</taxon>
        <taxon>Floricoccus</taxon>
    </lineage>
</organism>
<protein>
    <recommendedName>
        <fullName evidence="3">Glycosyl hydrolase family 13 catalytic domain-containing protein</fullName>
    </recommendedName>
</protein>
<dbReference type="Gene3D" id="3.20.20.80">
    <property type="entry name" value="Glycosidases"/>
    <property type="match status" value="1"/>
</dbReference>
<dbReference type="Gene3D" id="3.90.400.10">
    <property type="entry name" value="Oligo-1,6-glucosidase, Domain 2"/>
    <property type="match status" value="1"/>
</dbReference>
<dbReference type="SUPFAM" id="SSF51445">
    <property type="entry name" value="(Trans)glycosidases"/>
    <property type="match status" value="1"/>
</dbReference>
<dbReference type="Proteomes" id="UP000178622">
    <property type="component" value="Unassembled WGS sequence"/>
</dbReference>
<dbReference type="SMART" id="SM00642">
    <property type="entry name" value="Aamy"/>
    <property type="match status" value="1"/>
</dbReference>
<dbReference type="RefSeq" id="WP_070793052.1">
    <property type="nucleotide sequence ID" value="NZ_MKIR01000024.1"/>
</dbReference>
<feature type="domain" description="Glycosyl hydrolase family 13 catalytic" evidence="3">
    <location>
        <begin position="142"/>
        <end position="525"/>
    </location>
</feature>
<dbReference type="InterPro" id="IPR045857">
    <property type="entry name" value="O16G_dom_2"/>
</dbReference>
<sequence>MANLYFNPWDEEYKVPFGANKINSKNKFNIIVETDSPVDVDFVLRSEDGFEKYFPMNPSNKTKYLHTIELSDFDKIGIYSYFFQIREHKNDCTYLFFYGAKRPHTGEGQCYPHKNETSPFTLTIFDGEDKGPDWYRSAVFYQIFPDSFAKSDDEKIENPIDNVLFYGKTTDRPFYVKEPSGDIARWTYYGGTLRGIREKIPYLKDLGITALYLNPIFRASSVHRYDTADYMEIDPLLGTEKDFADLIKELHKNNMQIVLDGVFSHVGRNSTYFNYDGRFGENAGAYRDPNSPHIDWFKFKEYPHDYESWWGIMDLPEIDKHNPVFQNYIYQAEDSVVNKWTKFGVDGWRLDVADELPDSFIAGIRKTLDNYNDKVLIGEVWEDASRKIAYEEKRKYILGNSMHSVMNYPFRSLILDFLNEDISAQTAYYQLTSLQENYPIDIFLNNFNNIGTHDTARALTILGEDTNKLYLALQMLMTLPGVPCIYYGDEALTSGGPDPDNRSFFPWKSINDKVHDDFKKWIKIRKANKELSNGLLLSFYTNKSLGIIRYNNEKISIHIINASNSIDILNDQSIHFSKPIPDGILSLFSGEKIEPQSSIFLSKNVI</sequence>
<name>A0A1E8GK79_9LACT</name>
<dbReference type="PANTHER" id="PTHR10357">
    <property type="entry name" value="ALPHA-AMYLASE FAMILY MEMBER"/>
    <property type="match status" value="1"/>
</dbReference>
<dbReference type="GO" id="GO:0005975">
    <property type="term" value="P:carbohydrate metabolic process"/>
    <property type="evidence" value="ECO:0007669"/>
    <property type="project" value="InterPro"/>
</dbReference>
<reference evidence="5" key="1">
    <citation type="submission" date="2016-09" db="EMBL/GenBank/DDBJ databases">
        <title>Draft genome sequence of a novel species of the family Streptococcaceae isolated from flowers.</title>
        <authorList>
            <person name="Chuah L.-O."/>
            <person name="Yap K.-P."/>
            <person name="Thong K.L."/>
            <person name="Liong M.T."/>
            <person name="Ahmad R."/>
            <person name="Rusul G."/>
        </authorList>
    </citation>
    <scope>NUCLEOTIDE SEQUENCE [LARGE SCALE GENOMIC DNA]</scope>
    <source>
        <strain evidence="5">DF1</strain>
    </source>
</reference>
<keyword evidence="5" id="KW-1185">Reference proteome</keyword>
<dbReference type="STRING" id="1859473.BG261_07130"/>
<accession>A0A1E8GK79</accession>
<keyword evidence="1" id="KW-0378">Hydrolase</keyword>
<evidence type="ECO:0000256" key="1">
    <source>
        <dbReference type="ARBA" id="ARBA00022801"/>
    </source>
</evidence>
<evidence type="ECO:0000259" key="3">
    <source>
        <dbReference type="SMART" id="SM00642"/>
    </source>
</evidence>